<gene>
    <name evidence="2" type="ORF">PR048_023360</name>
</gene>
<proteinExistence type="predicted"/>
<feature type="domain" description="Integrase zinc-binding" evidence="1">
    <location>
        <begin position="24"/>
        <end position="81"/>
    </location>
</feature>
<evidence type="ECO:0000259" key="1">
    <source>
        <dbReference type="Pfam" id="PF17921"/>
    </source>
</evidence>
<name>A0ABQ9GTV7_9NEOP</name>
<evidence type="ECO:0000313" key="2">
    <source>
        <dbReference type="EMBL" id="KAJ8875465.1"/>
    </source>
</evidence>
<dbReference type="Pfam" id="PF17921">
    <property type="entry name" value="Integrase_H2C2"/>
    <property type="match status" value="1"/>
</dbReference>
<dbReference type="Gene3D" id="1.10.340.70">
    <property type="match status" value="1"/>
</dbReference>
<comment type="caution">
    <text evidence="2">The sequence shown here is derived from an EMBL/GenBank/DDBJ whole genome shotgun (WGS) entry which is preliminary data.</text>
</comment>
<dbReference type="InterPro" id="IPR041588">
    <property type="entry name" value="Integrase_H2C2"/>
</dbReference>
<dbReference type="EMBL" id="JARBHB010000009">
    <property type="protein sequence ID" value="KAJ8875465.1"/>
    <property type="molecule type" value="Genomic_DNA"/>
</dbReference>
<organism evidence="2 3">
    <name type="scientific">Dryococelus australis</name>
    <dbReference type="NCBI Taxonomy" id="614101"/>
    <lineage>
        <taxon>Eukaryota</taxon>
        <taxon>Metazoa</taxon>
        <taxon>Ecdysozoa</taxon>
        <taxon>Arthropoda</taxon>
        <taxon>Hexapoda</taxon>
        <taxon>Insecta</taxon>
        <taxon>Pterygota</taxon>
        <taxon>Neoptera</taxon>
        <taxon>Polyneoptera</taxon>
        <taxon>Phasmatodea</taxon>
        <taxon>Verophasmatodea</taxon>
        <taxon>Anareolatae</taxon>
        <taxon>Phasmatidae</taxon>
        <taxon>Eurycanthinae</taxon>
        <taxon>Dryococelus</taxon>
    </lineage>
</organism>
<keyword evidence="3" id="KW-1185">Reference proteome</keyword>
<protein>
    <recommendedName>
        <fullName evidence="1">Integrase zinc-binding domain-containing protein</fullName>
    </recommendedName>
</protein>
<reference evidence="2 3" key="1">
    <citation type="submission" date="2023-02" db="EMBL/GenBank/DDBJ databases">
        <title>LHISI_Scaffold_Assembly.</title>
        <authorList>
            <person name="Stuart O.P."/>
            <person name="Cleave R."/>
            <person name="Magrath M.J.L."/>
            <person name="Mikheyev A.S."/>
        </authorList>
    </citation>
    <scope>NUCLEOTIDE SEQUENCE [LARGE SCALE GENOMIC DNA]</scope>
    <source>
        <strain evidence="2">Daus_M_001</strain>
        <tissue evidence="2">Leg muscle</tissue>
    </source>
</reference>
<evidence type="ECO:0000313" key="3">
    <source>
        <dbReference type="Proteomes" id="UP001159363"/>
    </source>
</evidence>
<dbReference type="Proteomes" id="UP001159363">
    <property type="component" value="Chromosome 8"/>
</dbReference>
<accession>A0ABQ9GTV7</accession>
<sequence>MVNYCIETHANVVPVSDVWCVYDPTAARDSVLLHTHASNHFGHRAPEQTHRNMLKFFYLPGISEYVRALLCVCAICNRLKSCRTYALLQQLRQPTEPFETLALDHLGPYCTHIQ</sequence>